<keyword evidence="2" id="KW-1185">Reference proteome</keyword>
<dbReference type="AlphaFoldDB" id="A0A6G1LEJ1"/>
<evidence type="ECO:0000313" key="1">
    <source>
        <dbReference type="EMBL" id="KAF2771040.1"/>
    </source>
</evidence>
<name>A0A6G1LEJ1_9PEZI</name>
<proteinExistence type="predicted"/>
<dbReference type="Proteomes" id="UP000799436">
    <property type="component" value="Unassembled WGS sequence"/>
</dbReference>
<organism evidence="1 2">
    <name type="scientific">Teratosphaeria nubilosa</name>
    <dbReference type="NCBI Taxonomy" id="161662"/>
    <lineage>
        <taxon>Eukaryota</taxon>
        <taxon>Fungi</taxon>
        <taxon>Dikarya</taxon>
        <taxon>Ascomycota</taxon>
        <taxon>Pezizomycotina</taxon>
        <taxon>Dothideomycetes</taxon>
        <taxon>Dothideomycetidae</taxon>
        <taxon>Mycosphaerellales</taxon>
        <taxon>Teratosphaeriaceae</taxon>
        <taxon>Teratosphaeria</taxon>
    </lineage>
</organism>
<protein>
    <submittedName>
        <fullName evidence="1">Uncharacterized protein</fullName>
    </submittedName>
</protein>
<reference evidence="1" key="1">
    <citation type="journal article" date="2020" name="Stud. Mycol.">
        <title>101 Dothideomycetes genomes: a test case for predicting lifestyles and emergence of pathogens.</title>
        <authorList>
            <person name="Haridas S."/>
            <person name="Albert R."/>
            <person name="Binder M."/>
            <person name="Bloem J."/>
            <person name="Labutti K."/>
            <person name="Salamov A."/>
            <person name="Andreopoulos B."/>
            <person name="Baker S."/>
            <person name="Barry K."/>
            <person name="Bills G."/>
            <person name="Bluhm B."/>
            <person name="Cannon C."/>
            <person name="Castanera R."/>
            <person name="Culley D."/>
            <person name="Daum C."/>
            <person name="Ezra D."/>
            <person name="Gonzalez J."/>
            <person name="Henrissat B."/>
            <person name="Kuo A."/>
            <person name="Liang C."/>
            <person name="Lipzen A."/>
            <person name="Lutzoni F."/>
            <person name="Magnuson J."/>
            <person name="Mondo S."/>
            <person name="Nolan M."/>
            <person name="Ohm R."/>
            <person name="Pangilinan J."/>
            <person name="Park H.-J."/>
            <person name="Ramirez L."/>
            <person name="Alfaro M."/>
            <person name="Sun H."/>
            <person name="Tritt A."/>
            <person name="Yoshinaga Y."/>
            <person name="Zwiers L.-H."/>
            <person name="Turgeon B."/>
            <person name="Goodwin S."/>
            <person name="Spatafora J."/>
            <person name="Crous P."/>
            <person name="Grigoriev I."/>
        </authorList>
    </citation>
    <scope>NUCLEOTIDE SEQUENCE</scope>
    <source>
        <strain evidence="1">CBS 116005</strain>
    </source>
</reference>
<evidence type="ECO:0000313" key="2">
    <source>
        <dbReference type="Proteomes" id="UP000799436"/>
    </source>
</evidence>
<dbReference type="EMBL" id="ML995821">
    <property type="protein sequence ID" value="KAF2771040.1"/>
    <property type="molecule type" value="Genomic_DNA"/>
</dbReference>
<accession>A0A6G1LEJ1</accession>
<sequence>MLRFERIQSGHESWRACRLGLRHAETVVRLRLTTASPYSRAFRSTMVCMTTTMWRFSTSRPYAAIPWRWHRRRMNKFMDLLKSAPVQIIAATGTLLHGDHQCQQTTGGR</sequence>
<gene>
    <name evidence="1" type="ORF">EJ03DRAFT_44162</name>
</gene>